<protein>
    <submittedName>
        <fullName evidence="2">L-lactate dehydrogenase complex protein LldG</fullName>
    </submittedName>
</protein>
<gene>
    <name evidence="2" type="ORF">EV212_10881</name>
</gene>
<accession>A0A4R2LH48</accession>
<dbReference type="InterPro" id="IPR003741">
    <property type="entry name" value="LUD_dom"/>
</dbReference>
<dbReference type="Pfam" id="PF02589">
    <property type="entry name" value="LUD_dom"/>
    <property type="match status" value="1"/>
</dbReference>
<dbReference type="EMBL" id="SLXA01000008">
    <property type="protein sequence ID" value="TCO84321.1"/>
    <property type="molecule type" value="Genomic_DNA"/>
</dbReference>
<dbReference type="InterPro" id="IPR024185">
    <property type="entry name" value="FTHF_cligase-like_sf"/>
</dbReference>
<dbReference type="AlphaFoldDB" id="A0A4R2LH48"/>
<dbReference type="SUPFAM" id="SSF100950">
    <property type="entry name" value="NagB/RpiA/CoA transferase-like"/>
    <property type="match status" value="1"/>
</dbReference>
<dbReference type="RefSeq" id="WP_132092085.1">
    <property type="nucleotide sequence ID" value="NZ_JANKAQ010000009.1"/>
</dbReference>
<organism evidence="2 3">
    <name type="scientific">Frisingicoccus caecimuris</name>
    <dbReference type="NCBI Taxonomy" id="1796636"/>
    <lineage>
        <taxon>Bacteria</taxon>
        <taxon>Bacillati</taxon>
        <taxon>Bacillota</taxon>
        <taxon>Clostridia</taxon>
        <taxon>Lachnospirales</taxon>
        <taxon>Lachnospiraceae</taxon>
        <taxon>Frisingicoccus</taxon>
    </lineage>
</organism>
<proteinExistence type="predicted"/>
<dbReference type="OrthoDB" id="9794157at2"/>
<evidence type="ECO:0000313" key="2">
    <source>
        <dbReference type="EMBL" id="TCO84321.1"/>
    </source>
</evidence>
<keyword evidence="3" id="KW-1185">Reference proteome</keyword>
<sequence>MNKITDELYERFKKNLESVNGTCVRTSKENLGKAVAGIFTEAGIPDTCIVETPLLKEGGVINALEEAGIKVYTDHIRLNAETVKGGVSESQYGIADLGTMVQARDVIDERIVSTMSEYYIGILRGSTIVPEYDDMFDILAELPELPNFVGFVTGPSRTADIECVSTVGVHGPLQMSVVVVDDE</sequence>
<reference evidence="2 3" key="1">
    <citation type="submission" date="2019-03" db="EMBL/GenBank/DDBJ databases">
        <title>Genomic Encyclopedia of Type Strains, Phase IV (KMG-IV): sequencing the most valuable type-strain genomes for metagenomic binning, comparative biology and taxonomic classification.</title>
        <authorList>
            <person name="Goeker M."/>
        </authorList>
    </citation>
    <scope>NUCLEOTIDE SEQUENCE [LARGE SCALE GENOMIC DNA]</scope>
    <source>
        <strain evidence="2 3">DSM 28559</strain>
    </source>
</reference>
<name>A0A4R2LH48_9FIRM</name>
<dbReference type="PANTHER" id="PTHR43682">
    <property type="entry name" value="LACTATE UTILIZATION PROTEIN C"/>
    <property type="match status" value="1"/>
</dbReference>
<dbReference type="PANTHER" id="PTHR43682:SF1">
    <property type="entry name" value="LACTATE UTILIZATION PROTEIN C"/>
    <property type="match status" value="1"/>
</dbReference>
<feature type="domain" description="LUD" evidence="1">
    <location>
        <begin position="10"/>
        <end position="180"/>
    </location>
</feature>
<dbReference type="InterPro" id="IPR037171">
    <property type="entry name" value="NagB/RpiA_transferase-like"/>
</dbReference>
<comment type="caution">
    <text evidence="2">The sequence shown here is derived from an EMBL/GenBank/DDBJ whole genome shotgun (WGS) entry which is preliminary data.</text>
</comment>
<evidence type="ECO:0000259" key="1">
    <source>
        <dbReference type="Pfam" id="PF02589"/>
    </source>
</evidence>
<dbReference type="Gene3D" id="3.40.50.10420">
    <property type="entry name" value="NagB/RpiA/CoA transferase-like"/>
    <property type="match status" value="1"/>
</dbReference>
<evidence type="ECO:0000313" key="3">
    <source>
        <dbReference type="Proteomes" id="UP000295711"/>
    </source>
</evidence>
<dbReference type="Proteomes" id="UP000295711">
    <property type="component" value="Unassembled WGS sequence"/>
</dbReference>